<proteinExistence type="inferred from homology"/>
<evidence type="ECO:0000256" key="1">
    <source>
        <dbReference type="ARBA" id="ARBA00007692"/>
    </source>
</evidence>
<dbReference type="PANTHER" id="PTHR13068">
    <property type="entry name" value="CGI-12 PROTEIN-RELATED"/>
    <property type="match status" value="1"/>
</dbReference>
<dbReference type="SMART" id="SM00733">
    <property type="entry name" value="Mterf"/>
    <property type="match status" value="14"/>
</dbReference>
<dbReference type="Proteomes" id="UP000467841">
    <property type="component" value="Unassembled WGS sequence"/>
</dbReference>
<sequence length="859" mass="96236">MGSLILHGRRFCELQKLCILRFAANPLQKASVFSSSFSSSSRDGQKGQNFTVSYLVGSLGLASKLAESISRKVCFEAKGSPDSVLNLLRSHGFRDSQISTIITDYPQLLIEDAEKSLGPKLQFLQSRGEAQATTSSELTEIVSKFPNILGVKKDKALSVYYDFAKEIIKADKSLEHKKLCHSSLPQGSPQENKIRNVLVLRELGVPQRLLFSLLISSRRIVCGKEKFEESLKKVVEMGFDPTSPKFVEALRVVYQSSDKAIQEKVNAYEKLGFDVGETWEMFKKWPQFLILSEKKIMNSMETFLGLGISRDEFTKMVKRLPSCIGFSEETVKKKTQFLVKKMNWPLKSVASHPQFIGYSMEKRIVPRCNVIKALMSKGLLGEGGSELPSVSRAFGITDEAFLNKYVRDHDDDKELVAELMAIFTRDHSFIGLCLSHFLVMGSLILHGRRFCELQKLCILRFAVNPFQNASAFSSSSSSSARDGKKGQNFTVSYLVDSLGLTTKLAQSISRRVSFEDKRSPDSVLSLLKSHGFTDSQICDIVTIYPQLLIADAEKSLGPKLLFLQSRGGATTFELTEIVSVFPKILGIKKDKAISRYYDFAKEIIEADKSSKFETLCPSLGEGSMQENKMRNILVLRDLGVPQRLLFSLLISDRQIVCGKERFEESLKKVVEMGFDPTSLKFVLALHAVYQLSDKAIQEKVNVYKKLGFTVDDVWAIFKKWPHFLILSEKNVLNSMEAFLGLGFTRGEFVMMVKCFPSCIGSSAETVKKKTEFLVKQMKWPLKAVASNPVVLGYSMEKRTVPRCNVIKALMSKGLLGKRGSKLPSISMVLGITDEAFLNRYVMKHNDKDLVAVFTADHAS</sequence>
<gene>
    <name evidence="4" type="ORF">MERR_LOCUS17084</name>
</gene>
<dbReference type="Pfam" id="PF02536">
    <property type="entry name" value="mTERF"/>
    <property type="match status" value="2"/>
</dbReference>
<comment type="similarity">
    <text evidence="1">Belongs to the mTERF family.</text>
</comment>
<protein>
    <submittedName>
        <fullName evidence="4">Uncharacterized protein</fullName>
    </submittedName>
</protein>
<dbReference type="EMBL" id="CACVBM020001085">
    <property type="protein sequence ID" value="CAA7029849.1"/>
    <property type="molecule type" value="Genomic_DNA"/>
</dbReference>
<dbReference type="FunFam" id="1.25.70.10:FF:000040">
    <property type="entry name" value="Mitochondrial transcription termination factor family protein"/>
    <property type="match status" value="1"/>
</dbReference>
<keyword evidence="2" id="KW-0805">Transcription regulation</keyword>
<keyword evidence="2" id="KW-0804">Transcription</keyword>
<evidence type="ECO:0000313" key="5">
    <source>
        <dbReference type="Proteomes" id="UP000467841"/>
    </source>
</evidence>
<dbReference type="Gene3D" id="1.25.70.10">
    <property type="entry name" value="Transcription termination factor 3, mitochondrial"/>
    <property type="match status" value="2"/>
</dbReference>
<dbReference type="OrthoDB" id="637682at2759"/>
<evidence type="ECO:0000256" key="2">
    <source>
        <dbReference type="ARBA" id="ARBA00022472"/>
    </source>
</evidence>
<evidence type="ECO:0000256" key="3">
    <source>
        <dbReference type="ARBA" id="ARBA00022946"/>
    </source>
</evidence>
<dbReference type="InterPro" id="IPR003690">
    <property type="entry name" value="MTERF"/>
</dbReference>
<keyword evidence="2" id="KW-0806">Transcription termination</keyword>
<evidence type="ECO:0000313" key="4">
    <source>
        <dbReference type="EMBL" id="CAA7029849.1"/>
    </source>
</evidence>
<organism evidence="4 5">
    <name type="scientific">Microthlaspi erraticum</name>
    <dbReference type="NCBI Taxonomy" id="1685480"/>
    <lineage>
        <taxon>Eukaryota</taxon>
        <taxon>Viridiplantae</taxon>
        <taxon>Streptophyta</taxon>
        <taxon>Embryophyta</taxon>
        <taxon>Tracheophyta</taxon>
        <taxon>Spermatophyta</taxon>
        <taxon>Magnoliopsida</taxon>
        <taxon>eudicotyledons</taxon>
        <taxon>Gunneridae</taxon>
        <taxon>Pentapetalae</taxon>
        <taxon>rosids</taxon>
        <taxon>malvids</taxon>
        <taxon>Brassicales</taxon>
        <taxon>Brassicaceae</taxon>
        <taxon>Coluteocarpeae</taxon>
        <taxon>Microthlaspi</taxon>
    </lineage>
</organism>
<keyword evidence="3" id="KW-0809">Transit peptide</keyword>
<name>A0A6D2ILC0_9BRAS</name>
<keyword evidence="5" id="KW-1185">Reference proteome</keyword>
<dbReference type="GO" id="GO:0005737">
    <property type="term" value="C:cytoplasm"/>
    <property type="evidence" value="ECO:0007669"/>
    <property type="project" value="UniProtKB-ARBA"/>
</dbReference>
<comment type="caution">
    <text evidence="4">The sequence shown here is derived from an EMBL/GenBank/DDBJ whole genome shotgun (WGS) entry which is preliminary data.</text>
</comment>
<reference evidence="4" key="1">
    <citation type="submission" date="2020-01" db="EMBL/GenBank/DDBJ databases">
        <authorList>
            <person name="Mishra B."/>
        </authorList>
    </citation>
    <scope>NUCLEOTIDE SEQUENCE [LARGE SCALE GENOMIC DNA]</scope>
</reference>
<dbReference type="PANTHER" id="PTHR13068:SF220">
    <property type="entry name" value="F8K4.20 PROTEIN-RELATED"/>
    <property type="match status" value="1"/>
</dbReference>
<dbReference type="GO" id="GO:0006353">
    <property type="term" value="P:DNA-templated transcription termination"/>
    <property type="evidence" value="ECO:0007669"/>
    <property type="project" value="UniProtKB-KW"/>
</dbReference>
<accession>A0A6D2ILC0</accession>
<dbReference type="AlphaFoldDB" id="A0A6D2ILC0"/>
<dbReference type="InterPro" id="IPR038538">
    <property type="entry name" value="MTERF_sf"/>
</dbReference>
<dbReference type="GO" id="GO:0003676">
    <property type="term" value="F:nucleic acid binding"/>
    <property type="evidence" value="ECO:0007669"/>
    <property type="project" value="InterPro"/>
</dbReference>